<keyword evidence="5" id="KW-1185">Reference proteome</keyword>
<feature type="transmembrane region" description="Helical" evidence="1">
    <location>
        <begin position="107"/>
        <end position="127"/>
    </location>
</feature>
<evidence type="ECO:0000259" key="2">
    <source>
        <dbReference type="Pfam" id="PF05569"/>
    </source>
</evidence>
<protein>
    <submittedName>
        <fullName evidence="4">DUF3471 domain-containing protein</fullName>
    </submittedName>
</protein>
<keyword evidence="1" id="KW-0812">Transmembrane</keyword>
<dbReference type="Proteomes" id="UP001430149">
    <property type="component" value="Unassembled WGS sequence"/>
</dbReference>
<keyword evidence="1" id="KW-0472">Membrane</keyword>
<dbReference type="InterPro" id="IPR008756">
    <property type="entry name" value="Peptidase_M56"/>
</dbReference>
<dbReference type="EMBL" id="JADIKE010000030">
    <property type="protein sequence ID" value="MBM7124883.1"/>
    <property type="molecule type" value="Genomic_DNA"/>
</dbReference>
<dbReference type="Pfam" id="PF05569">
    <property type="entry name" value="Peptidase_M56"/>
    <property type="match status" value="1"/>
</dbReference>
<feature type="transmembrane region" description="Helical" evidence="1">
    <location>
        <begin position="281"/>
        <end position="301"/>
    </location>
</feature>
<sequence>MLAMMIYVLVVGVLLSIAALIAEYAARQRGGSRRWIWMVTIVASIALPLIIPSVTVQVPELIKPTNSPQSIALRQATSVKMPPALLDLGMPQLDATPHRFDVLFHRIWLGASLAMLAALILSGGLLYSRKRSWATGALCNTPVFIAPDVGPAVVGLLRPRIVVPAWLLQESAARQQFVLAHEQSHLDARDPQMLTIALCLLLAMPWNLPLWWQLRRLRRAIEVDCDARVLRSGRDMTGYCETLIQVGQNQSSYIGAVAAMSESGSFLEQRIKIMLLKPGKWARLSALAMVVVSVGTAAFAAQVTPPDNTGATVSVSPAVLTNYVGFYKFMGPYAVMSITLDGSQLSAQLTGQRAVPIYPSSNTAFFYKAVNAHLDFVVDAQGHPTALVLHQNGRDVTAPRIDAAAAQQIQNALDKRVSAQQPLPDSEQVLQIVLSPNDDSPRLGPGLAKARREQQAAISAMDAKLGPVTSHEFIGVNPQGWDKYVVRHENGTEEVSFVLDSDGTIVGAWRSQQ</sequence>
<dbReference type="InterPro" id="IPR021860">
    <property type="entry name" value="Peptidase_S12_Pab87-rel_C"/>
</dbReference>
<dbReference type="Pfam" id="PF11954">
    <property type="entry name" value="DUF3471"/>
    <property type="match status" value="1"/>
</dbReference>
<evidence type="ECO:0000313" key="5">
    <source>
        <dbReference type="Proteomes" id="UP001430149"/>
    </source>
</evidence>
<organism evidence="4 5">
    <name type="scientific">Dyella flava</name>
    <dbReference type="NCBI Taxonomy" id="1920170"/>
    <lineage>
        <taxon>Bacteria</taxon>
        <taxon>Pseudomonadati</taxon>
        <taxon>Pseudomonadota</taxon>
        <taxon>Gammaproteobacteria</taxon>
        <taxon>Lysobacterales</taxon>
        <taxon>Rhodanobacteraceae</taxon>
        <taxon>Dyella</taxon>
    </lineage>
</organism>
<comment type="caution">
    <text evidence="4">The sequence shown here is derived from an EMBL/GenBank/DDBJ whole genome shotgun (WGS) entry which is preliminary data.</text>
</comment>
<evidence type="ECO:0000256" key="1">
    <source>
        <dbReference type="SAM" id="Phobius"/>
    </source>
</evidence>
<name>A0ABS2K3I4_9GAMM</name>
<feature type="domain" description="Peptidase M56" evidence="2">
    <location>
        <begin position="25"/>
        <end position="273"/>
    </location>
</feature>
<accession>A0ABS2K3I4</accession>
<feature type="domain" description="Peptidase S12 Pab87-related C-terminal" evidence="3">
    <location>
        <begin position="314"/>
        <end position="390"/>
    </location>
</feature>
<dbReference type="CDD" id="cd07341">
    <property type="entry name" value="M56_BlaR1_MecR1_like"/>
    <property type="match status" value="1"/>
</dbReference>
<dbReference type="RefSeq" id="WP_204680414.1">
    <property type="nucleotide sequence ID" value="NZ_BSNR01000005.1"/>
</dbReference>
<dbReference type="InterPro" id="IPR052173">
    <property type="entry name" value="Beta-lactam_resp_regulator"/>
</dbReference>
<feature type="transmembrane region" description="Helical" evidence="1">
    <location>
        <begin position="193"/>
        <end position="212"/>
    </location>
</feature>
<dbReference type="PANTHER" id="PTHR34978">
    <property type="entry name" value="POSSIBLE SENSOR-TRANSDUCER PROTEIN BLAR"/>
    <property type="match status" value="1"/>
</dbReference>
<reference evidence="4" key="1">
    <citation type="submission" date="2020-10" db="EMBL/GenBank/DDBJ databases">
        <title>Phylogeny of dyella-like bacteria.</title>
        <authorList>
            <person name="Fu J."/>
        </authorList>
    </citation>
    <scope>NUCLEOTIDE SEQUENCE</scope>
    <source>
        <strain evidence="4">DHOC52</strain>
    </source>
</reference>
<proteinExistence type="predicted"/>
<evidence type="ECO:0000313" key="4">
    <source>
        <dbReference type="EMBL" id="MBM7124883.1"/>
    </source>
</evidence>
<feature type="transmembrane region" description="Helical" evidence="1">
    <location>
        <begin position="35"/>
        <end position="56"/>
    </location>
</feature>
<keyword evidence="1" id="KW-1133">Transmembrane helix</keyword>
<gene>
    <name evidence="4" type="ORF">ISP19_05770</name>
</gene>
<dbReference type="PANTHER" id="PTHR34978:SF3">
    <property type="entry name" value="SLR0241 PROTEIN"/>
    <property type="match status" value="1"/>
</dbReference>
<evidence type="ECO:0000259" key="3">
    <source>
        <dbReference type="Pfam" id="PF11954"/>
    </source>
</evidence>